<dbReference type="Proteomes" id="UP000025756">
    <property type="component" value="Unassembled WGS sequence"/>
</dbReference>
<sequence>MNSKGFLMVTMEPPSAMEEEFNEWYDTEHLPERAAVDGFETARRYVCLDGFPRYMAAYDLSSPAVLEGESYRNMAGERFSPWSQRILRKAKGLWRVTGEQVYPGQARACEAPRLLLLHYRGVPQAAAARLVDELRATYEPHAQVSQLRVIRYQSGAGEPPGHVALIEGKGSLGALRGPALEGENGRCIVVANEYARYWAYAPNPVLGKVLDD</sequence>
<keyword evidence="2" id="KW-1185">Reference proteome</keyword>
<evidence type="ECO:0000313" key="2">
    <source>
        <dbReference type="Proteomes" id="UP000025756"/>
    </source>
</evidence>
<accession>A0ABR4R6X7</accession>
<dbReference type="SUPFAM" id="SSF54909">
    <property type="entry name" value="Dimeric alpha+beta barrel"/>
    <property type="match status" value="1"/>
</dbReference>
<protein>
    <submittedName>
        <fullName evidence="1">N-acetyltransferase YedL</fullName>
    </submittedName>
</protein>
<name>A0ABR4R6X7_BORBO</name>
<reference evidence="1 2" key="1">
    <citation type="submission" date="2014-03" db="EMBL/GenBank/DDBJ databases">
        <title>Genome sequence of Bordetella bronchiseptica.</title>
        <authorList>
            <person name="Harvill E."/>
            <person name="Goodfield L.L."/>
            <person name="Ivanov Y.V."/>
            <person name="Meyer J.A."/>
            <person name="Muse S.J."/>
            <person name="Jacobs N."/>
            <person name="Bendor L."/>
            <person name="Smallridge W.E."/>
            <person name="Brinkac L.M."/>
            <person name="Sanka R."/>
            <person name="Kim M."/>
            <person name="Losada L."/>
        </authorList>
    </citation>
    <scope>NUCLEOTIDE SEQUENCE [LARGE SCALE GENOMIC DNA]</scope>
    <source>
        <strain evidence="1 2">00-P-2796</strain>
    </source>
</reference>
<organism evidence="1 2">
    <name type="scientific">Bordetella bronchiseptica 00-P-2796</name>
    <dbReference type="NCBI Taxonomy" id="1331199"/>
    <lineage>
        <taxon>Bacteria</taxon>
        <taxon>Pseudomonadati</taxon>
        <taxon>Pseudomonadota</taxon>
        <taxon>Betaproteobacteria</taxon>
        <taxon>Burkholderiales</taxon>
        <taxon>Alcaligenaceae</taxon>
        <taxon>Bordetella</taxon>
    </lineage>
</organism>
<gene>
    <name evidence="1" type="ORF">L490_0325</name>
</gene>
<dbReference type="RefSeq" id="WP_226376482.1">
    <property type="nucleotide sequence ID" value="NZ_JGWH01000175.1"/>
</dbReference>
<dbReference type="InterPro" id="IPR011008">
    <property type="entry name" value="Dimeric_a/b-barrel"/>
</dbReference>
<comment type="caution">
    <text evidence="1">The sequence shown here is derived from an EMBL/GenBank/DDBJ whole genome shotgun (WGS) entry which is preliminary data.</text>
</comment>
<proteinExistence type="predicted"/>
<dbReference type="GeneID" id="93202328"/>
<evidence type="ECO:0000313" key="1">
    <source>
        <dbReference type="EMBL" id="KCV30614.1"/>
    </source>
</evidence>
<dbReference type="EMBL" id="JGWH01000175">
    <property type="protein sequence ID" value="KCV30614.1"/>
    <property type="molecule type" value="Genomic_DNA"/>
</dbReference>